<dbReference type="NCBIfam" id="NF001911">
    <property type="entry name" value="PRK00685.1"/>
    <property type="match status" value="1"/>
</dbReference>
<dbReference type="CDD" id="cd06262">
    <property type="entry name" value="metallo-hydrolase-like_MBL-fold"/>
    <property type="match status" value="1"/>
</dbReference>
<evidence type="ECO:0000313" key="4">
    <source>
        <dbReference type="EMBL" id="HEN42717.1"/>
    </source>
</evidence>
<dbReference type="PANTHER" id="PTHR43546">
    <property type="entry name" value="UPF0173 METAL-DEPENDENT HYDROLASE MJ1163-RELATED"/>
    <property type="match status" value="1"/>
</dbReference>
<feature type="domain" description="Metallo-beta-lactamase" evidence="3">
    <location>
        <begin position="35"/>
        <end position="240"/>
    </location>
</feature>
<dbReference type="InterPro" id="IPR001279">
    <property type="entry name" value="Metallo-B-lactamas"/>
</dbReference>
<accession>A0A831XF10</accession>
<keyword evidence="1 2" id="KW-0378">Hydrolase</keyword>
<dbReference type="HAMAP" id="MF_00457">
    <property type="entry name" value="UPF0173"/>
    <property type="match status" value="1"/>
</dbReference>
<dbReference type="SUPFAM" id="SSF56281">
    <property type="entry name" value="Metallo-hydrolase/oxidoreductase"/>
    <property type="match status" value="1"/>
</dbReference>
<name>A0A831XF10_GEOME</name>
<protein>
    <recommendedName>
        <fullName evidence="2">UPF0173 metal-dependent hydrolase ENQ87_10135</fullName>
    </recommendedName>
</protein>
<comment type="similarity">
    <text evidence="2">Belongs to the UPF0173 family.</text>
</comment>
<dbReference type="InterPro" id="IPR022877">
    <property type="entry name" value="UPF0173"/>
</dbReference>
<evidence type="ECO:0000256" key="2">
    <source>
        <dbReference type="HAMAP-Rule" id="MF_00457"/>
    </source>
</evidence>
<sequence>MNPRLFFRIVFAAALGTLLPVIVLAAPLTQVTWLGQSAYKIVTPGGRILFIDPWITNPKNPRGAETLAAIDKADLILLTHGHGDHIGNAVEIARKTGAQLVATFDLGKAMVQYGGFPEKQFGFATTGHFGGQIALLDGEVKVAFVPAVHGSGLEAAEGGAVPVKSLQYGGQPGGFVISVKNGPAIYHTGDTDLFGDMALVKDFGPIDLMLVCIGDKFTMGPKRAAQAVKLTGARAAVPMHYGTFPALTGTPGEFAEATKTASPGTTVKVLQVGETLTLPLAQALETPRGAGK</sequence>
<dbReference type="AlphaFoldDB" id="A0A831XF10"/>
<evidence type="ECO:0000256" key="1">
    <source>
        <dbReference type="ARBA" id="ARBA00022801"/>
    </source>
</evidence>
<dbReference type="Gene3D" id="3.60.15.10">
    <property type="entry name" value="Ribonuclease Z/Hydroxyacylglutathione hydrolase-like"/>
    <property type="match status" value="1"/>
</dbReference>
<dbReference type="GO" id="GO:0016787">
    <property type="term" value="F:hydrolase activity"/>
    <property type="evidence" value="ECO:0007669"/>
    <property type="project" value="UniProtKB-UniRule"/>
</dbReference>
<evidence type="ECO:0000259" key="3">
    <source>
        <dbReference type="SMART" id="SM00849"/>
    </source>
</evidence>
<organism evidence="4">
    <name type="scientific">Geobacter metallireducens</name>
    <dbReference type="NCBI Taxonomy" id="28232"/>
    <lineage>
        <taxon>Bacteria</taxon>
        <taxon>Pseudomonadati</taxon>
        <taxon>Thermodesulfobacteriota</taxon>
        <taxon>Desulfuromonadia</taxon>
        <taxon>Geobacterales</taxon>
        <taxon>Geobacteraceae</taxon>
        <taxon>Geobacter</taxon>
    </lineage>
</organism>
<dbReference type="PANTHER" id="PTHR43546:SF3">
    <property type="entry name" value="UPF0173 METAL-DEPENDENT HYDROLASE MJ1163"/>
    <property type="match status" value="1"/>
</dbReference>
<dbReference type="Pfam" id="PF12706">
    <property type="entry name" value="Lactamase_B_2"/>
    <property type="match status" value="1"/>
</dbReference>
<gene>
    <name evidence="4" type="ORF">ENQ87_10135</name>
</gene>
<comment type="caution">
    <text evidence="4">The sequence shown here is derived from an EMBL/GenBank/DDBJ whole genome shotgun (WGS) entry which is preliminary data.</text>
</comment>
<proteinExistence type="inferred from homology"/>
<dbReference type="InterPro" id="IPR050114">
    <property type="entry name" value="UPF0173_UPF0282_UlaG_hydrolase"/>
</dbReference>
<reference evidence="4" key="1">
    <citation type="journal article" date="2020" name="mSystems">
        <title>Genome- and Community-Level Interaction Insights into Carbon Utilization and Element Cycling Functions of Hydrothermarchaeota in Hydrothermal Sediment.</title>
        <authorList>
            <person name="Zhou Z."/>
            <person name="Liu Y."/>
            <person name="Xu W."/>
            <person name="Pan J."/>
            <person name="Luo Z.H."/>
            <person name="Li M."/>
        </authorList>
    </citation>
    <scope>NUCLEOTIDE SEQUENCE [LARGE SCALE GENOMIC DNA]</scope>
    <source>
        <strain evidence="4">SpSt-349</strain>
    </source>
</reference>
<dbReference type="EMBL" id="DSOV01000044">
    <property type="protein sequence ID" value="HEN42717.1"/>
    <property type="molecule type" value="Genomic_DNA"/>
</dbReference>
<dbReference type="InterPro" id="IPR036866">
    <property type="entry name" value="RibonucZ/Hydroxyglut_hydro"/>
</dbReference>
<dbReference type="SMART" id="SM00849">
    <property type="entry name" value="Lactamase_B"/>
    <property type="match status" value="1"/>
</dbReference>